<keyword evidence="5" id="KW-1185">Reference proteome</keyword>
<dbReference type="Proteomes" id="UP000002217">
    <property type="component" value="Chromosome"/>
</dbReference>
<feature type="chain" id="PRO_5002992390" description="Conjugal transfer protein TrbC" evidence="3">
    <location>
        <begin position="26"/>
        <end position="132"/>
    </location>
</feature>
<evidence type="ECO:0000313" key="4">
    <source>
        <dbReference type="EMBL" id="ACV63318.1"/>
    </source>
</evidence>
<name>C8W0R3_DESAS</name>
<keyword evidence="3" id="KW-0732">Signal</keyword>
<feature type="transmembrane region" description="Helical" evidence="2">
    <location>
        <begin position="35"/>
        <end position="56"/>
    </location>
</feature>
<keyword evidence="2" id="KW-0812">Transmembrane</keyword>
<sequence>MLLKKFLLPVLIPVILLFTVPNAFAAGGFDFAKGAINILTLAKVLVVIAVVIAFIVELFMKRNIVYIFAVIIIAGILLYNSEPGKLAQFGHSVMMYVGGEAGVGTQEIINPPEKSTENNEQKTTAPSTTITP</sequence>
<dbReference type="EMBL" id="CP001720">
    <property type="protein sequence ID" value="ACV63318.1"/>
    <property type="molecule type" value="Genomic_DNA"/>
</dbReference>
<gene>
    <name evidence="4" type="ordered locus">Dtox_2514</name>
</gene>
<reference evidence="4 5" key="1">
    <citation type="journal article" date="2009" name="Stand. Genomic Sci.">
        <title>Complete genome sequence of Desulfotomaculum acetoxidans type strain (5575).</title>
        <authorList>
            <person name="Spring S."/>
            <person name="Lapidus A."/>
            <person name="Schroder M."/>
            <person name="Gleim D."/>
            <person name="Sims D."/>
            <person name="Meincke L."/>
            <person name="Glavina Del Rio T."/>
            <person name="Tice H."/>
            <person name="Copeland A."/>
            <person name="Cheng J.F."/>
            <person name="Lucas S."/>
            <person name="Chen F."/>
            <person name="Nolan M."/>
            <person name="Bruce D."/>
            <person name="Goodwin L."/>
            <person name="Pitluck S."/>
            <person name="Ivanova N."/>
            <person name="Mavromatis K."/>
            <person name="Mikhailova N."/>
            <person name="Pati A."/>
            <person name="Chen A."/>
            <person name="Palaniappan K."/>
            <person name="Land M."/>
            <person name="Hauser L."/>
            <person name="Chang Y.J."/>
            <person name="Jeffries C.D."/>
            <person name="Chain P."/>
            <person name="Saunders E."/>
            <person name="Brettin T."/>
            <person name="Detter J.C."/>
            <person name="Goker M."/>
            <person name="Bristow J."/>
            <person name="Eisen J.A."/>
            <person name="Markowitz V."/>
            <person name="Hugenholtz P."/>
            <person name="Kyrpides N.C."/>
            <person name="Klenk H.P."/>
            <person name="Han C."/>
        </authorList>
    </citation>
    <scope>NUCLEOTIDE SEQUENCE [LARGE SCALE GENOMIC DNA]</scope>
    <source>
        <strain evidence="5">ATCC 49208 / DSM 771 / VKM B-1644</strain>
    </source>
</reference>
<proteinExistence type="predicted"/>
<dbReference type="KEGG" id="dae:Dtox_2514"/>
<accession>C8W0R3</accession>
<organism evidence="4 5">
    <name type="scientific">Desulfofarcimen acetoxidans (strain ATCC 49208 / DSM 771 / KCTC 5769 / VKM B-1644 / 5575)</name>
    <name type="common">Desulfotomaculum acetoxidans</name>
    <dbReference type="NCBI Taxonomy" id="485916"/>
    <lineage>
        <taxon>Bacteria</taxon>
        <taxon>Bacillati</taxon>
        <taxon>Bacillota</taxon>
        <taxon>Clostridia</taxon>
        <taxon>Eubacteriales</taxon>
        <taxon>Peptococcaceae</taxon>
        <taxon>Desulfofarcimen</taxon>
    </lineage>
</organism>
<dbReference type="HOGENOM" id="CLU_1913651_0_0_9"/>
<protein>
    <recommendedName>
        <fullName evidence="6">Conjugal transfer protein TrbC</fullName>
    </recommendedName>
</protein>
<dbReference type="AlphaFoldDB" id="C8W0R3"/>
<keyword evidence="2" id="KW-0472">Membrane</keyword>
<feature type="transmembrane region" description="Helical" evidence="2">
    <location>
        <begin position="63"/>
        <end position="79"/>
    </location>
</feature>
<evidence type="ECO:0000256" key="1">
    <source>
        <dbReference type="SAM" id="MobiDB-lite"/>
    </source>
</evidence>
<feature type="signal peptide" evidence="3">
    <location>
        <begin position="1"/>
        <end position="25"/>
    </location>
</feature>
<feature type="compositionally biased region" description="Polar residues" evidence="1">
    <location>
        <begin position="121"/>
        <end position="132"/>
    </location>
</feature>
<evidence type="ECO:0008006" key="6">
    <source>
        <dbReference type="Google" id="ProtNLM"/>
    </source>
</evidence>
<evidence type="ECO:0000313" key="5">
    <source>
        <dbReference type="Proteomes" id="UP000002217"/>
    </source>
</evidence>
<feature type="region of interest" description="Disordered" evidence="1">
    <location>
        <begin position="106"/>
        <end position="132"/>
    </location>
</feature>
<evidence type="ECO:0000256" key="2">
    <source>
        <dbReference type="SAM" id="Phobius"/>
    </source>
</evidence>
<evidence type="ECO:0000256" key="3">
    <source>
        <dbReference type="SAM" id="SignalP"/>
    </source>
</evidence>
<keyword evidence="2" id="KW-1133">Transmembrane helix</keyword>